<organism evidence="5 6">
    <name type="scientific">Candidatus Dojkabacteria bacterium</name>
    <dbReference type="NCBI Taxonomy" id="2099670"/>
    <lineage>
        <taxon>Bacteria</taxon>
        <taxon>Candidatus Dojkabacteria</taxon>
    </lineage>
</organism>
<comment type="similarity">
    <text evidence="1 4">Belongs to the short-chain dehydrogenases/reductases (SDR) family.</text>
</comment>
<dbReference type="InterPro" id="IPR036291">
    <property type="entry name" value="NAD(P)-bd_dom_sf"/>
</dbReference>
<dbReference type="EMBL" id="JAGQLK010000049">
    <property type="protein sequence ID" value="MCA9383287.1"/>
    <property type="molecule type" value="Genomic_DNA"/>
</dbReference>
<dbReference type="Proteomes" id="UP000783287">
    <property type="component" value="Unassembled WGS sequence"/>
</dbReference>
<comment type="caution">
    <text evidence="5">The sequence shown here is derived from an EMBL/GenBank/DDBJ whole genome shotgun (WGS) entry which is preliminary data.</text>
</comment>
<evidence type="ECO:0000313" key="6">
    <source>
        <dbReference type="Proteomes" id="UP000783287"/>
    </source>
</evidence>
<protein>
    <submittedName>
        <fullName evidence="5">SDR family oxidoreductase</fullName>
    </submittedName>
</protein>
<dbReference type="PANTHER" id="PTHR43963:SF6">
    <property type="entry name" value="CHAIN DEHYDROGENASE FAMILY PROTEIN, PUTATIVE (AFU_ORTHOLOGUE AFUA_3G15350)-RELATED"/>
    <property type="match status" value="1"/>
</dbReference>
<accession>A0A955L5B2</accession>
<reference evidence="5" key="1">
    <citation type="submission" date="2020-04" db="EMBL/GenBank/DDBJ databases">
        <authorList>
            <person name="Zhang T."/>
        </authorList>
    </citation>
    <scope>NUCLEOTIDE SEQUENCE</scope>
    <source>
        <strain evidence="5">HKST-UBA14</strain>
    </source>
</reference>
<dbReference type="Pfam" id="PF00106">
    <property type="entry name" value="adh_short"/>
    <property type="match status" value="1"/>
</dbReference>
<dbReference type="InterPro" id="IPR045313">
    <property type="entry name" value="CBR1-like"/>
</dbReference>
<sequence length="235" mass="25555">MENLDRVALVTGANKGIGRGIVAGLVSKGFQVILASRDLDKGLRTQEELKTDGMIVDCIQLDVTNLDSIKQAVAIVAEKYQKLDILVNNAGIVLDDDLDSTNLTDEILHETMNVNLYGAYRVTREFLNLIRNGSDSRIINMSSGMGSLTSMGSGNLAYRVSKTALNAMTKVLAEELKHDGINVYTMSPGWVKTDMGGPGATKSIEEGADTAIWLATENPAPETGLFYEERQRLAW</sequence>
<evidence type="ECO:0000256" key="1">
    <source>
        <dbReference type="ARBA" id="ARBA00006484"/>
    </source>
</evidence>
<keyword evidence="3" id="KW-0560">Oxidoreductase</keyword>
<evidence type="ECO:0000256" key="3">
    <source>
        <dbReference type="ARBA" id="ARBA00023002"/>
    </source>
</evidence>
<evidence type="ECO:0000256" key="4">
    <source>
        <dbReference type="RuleBase" id="RU000363"/>
    </source>
</evidence>
<dbReference type="InterPro" id="IPR002347">
    <property type="entry name" value="SDR_fam"/>
</dbReference>
<dbReference type="PRINTS" id="PR00081">
    <property type="entry name" value="GDHRDH"/>
</dbReference>
<dbReference type="AlphaFoldDB" id="A0A955L5B2"/>
<name>A0A955L5B2_9BACT</name>
<evidence type="ECO:0000256" key="2">
    <source>
        <dbReference type="ARBA" id="ARBA00022857"/>
    </source>
</evidence>
<dbReference type="GO" id="GO:0016616">
    <property type="term" value="F:oxidoreductase activity, acting on the CH-OH group of donors, NAD or NADP as acceptor"/>
    <property type="evidence" value="ECO:0007669"/>
    <property type="project" value="InterPro"/>
</dbReference>
<dbReference type="PANTHER" id="PTHR43963">
    <property type="entry name" value="CARBONYL REDUCTASE 1-RELATED"/>
    <property type="match status" value="1"/>
</dbReference>
<keyword evidence="2" id="KW-0521">NADP</keyword>
<dbReference type="SUPFAM" id="SSF51735">
    <property type="entry name" value="NAD(P)-binding Rossmann-fold domains"/>
    <property type="match status" value="1"/>
</dbReference>
<reference evidence="5" key="2">
    <citation type="journal article" date="2021" name="Microbiome">
        <title>Successional dynamics and alternative stable states in a saline activated sludge microbial community over 9 years.</title>
        <authorList>
            <person name="Wang Y."/>
            <person name="Ye J."/>
            <person name="Ju F."/>
            <person name="Liu L."/>
            <person name="Boyd J.A."/>
            <person name="Deng Y."/>
            <person name="Parks D.H."/>
            <person name="Jiang X."/>
            <person name="Yin X."/>
            <person name="Woodcroft B.J."/>
            <person name="Tyson G.W."/>
            <person name="Hugenholtz P."/>
            <person name="Polz M.F."/>
            <person name="Zhang T."/>
        </authorList>
    </citation>
    <scope>NUCLEOTIDE SEQUENCE</scope>
    <source>
        <strain evidence="5">HKST-UBA14</strain>
    </source>
</reference>
<proteinExistence type="inferred from homology"/>
<evidence type="ECO:0000313" key="5">
    <source>
        <dbReference type="EMBL" id="MCA9383287.1"/>
    </source>
</evidence>
<dbReference type="CDD" id="cd05324">
    <property type="entry name" value="carb_red_PTCR-like_SDR_c"/>
    <property type="match status" value="1"/>
</dbReference>
<dbReference type="Gene3D" id="3.40.50.720">
    <property type="entry name" value="NAD(P)-binding Rossmann-like Domain"/>
    <property type="match status" value="1"/>
</dbReference>
<dbReference type="PRINTS" id="PR00080">
    <property type="entry name" value="SDRFAMILY"/>
</dbReference>
<gene>
    <name evidence="5" type="ORF">KC909_02895</name>
</gene>